<dbReference type="GO" id="GO:0007165">
    <property type="term" value="P:signal transduction"/>
    <property type="evidence" value="ECO:0007669"/>
    <property type="project" value="InterPro"/>
</dbReference>
<dbReference type="FunFam" id="3.30.200.20:FF:000096">
    <property type="entry name" value="Non-specific serine/threonine protein kinase"/>
    <property type="match status" value="1"/>
</dbReference>
<dbReference type="CDD" id="cd12195">
    <property type="entry name" value="CIPK_C"/>
    <property type="match status" value="1"/>
</dbReference>
<dbReference type="SMART" id="SM00220">
    <property type="entry name" value="S_TKc"/>
    <property type="match status" value="1"/>
</dbReference>
<organism evidence="15 16">
    <name type="scientific">Amborella trichopoda</name>
    <dbReference type="NCBI Taxonomy" id="13333"/>
    <lineage>
        <taxon>Eukaryota</taxon>
        <taxon>Viridiplantae</taxon>
        <taxon>Streptophyta</taxon>
        <taxon>Embryophyta</taxon>
        <taxon>Tracheophyta</taxon>
        <taxon>Spermatophyta</taxon>
        <taxon>Magnoliopsida</taxon>
        <taxon>Amborellales</taxon>
        <taxon>Amborellaceae</taxon>
        <taxon>Amborella</taxon>
    </lineage>
</organism>
<evidence type="ECO:0000259" key="13">
    <source>
        <dbReference type="PROSITE" id="PS50011"/>
    </source>
</evidence>
<feature type="binding site" evidence="11">
    <location>
        <position position="39"/>
    </location>
    <ligand>
        <name>ATP</name>
        <dbReference type="ChEBI" id="CHEBI:30616"/>
    </ligand>
</feature>
<evidence type="ECO:0000313" key="15">
    <source>
        <dbReference type="EMBL" id="ERN07259.1"/>
    </source>
</evidence>
<keyword evidence="6" id="KW-0418">Kinase</keyword>
<comment type="catalytic activity">
    <reaction evidence="10">
        <text>L-seryl-[protein] + ATP = O-phospho-L-seryl-[protein] + ADP + H(+)</text>
        <dbReference type="Rhea" id="RHEA:17989"/>
        <dbReference type="Rhea" id="RHEA-COMP:9863"/>
        <dbReference type="Rhea" id="RHEA-COMP:11604"/>
        <dbReference type="ChEBI" id="CHEBI:15378"/>
        <dbReference type="ChEBI" id="CHEBI:29999"/>
        <dbReference type="ChEBI" id="CHEBI:30616"/>
        <dbReference type="ChEBI" id="CHEBI:83421"/>
        <dbReference type="ChEBI" id="CHEBI:456216"/>
        <dbReference type="EC" id="2.7.11.1"/>
    </reaction>
</comment>
<comment type="similarity">
    <text evidence="1">Belongs to the protein kinase superfamily. CAMK Ser/Thr protein kinase family. SNF1 subfamily.</text>
</comment>
<keyword evidence="16" id="KW-1185">Reference proteome</keyword>
<evidence type="ECO:0000256" key="12">
    <source>
        <dbReference type="RuleBase" id="RU000304"/>
    </source>
</evidence>
<evidence type="ECO:0000256" key="6">
    <source>
        <dbReference type="ARBA" id="ARBA00022777"/>
    </source>
</evidence>
<dbReference type="EMBL" id="KI393807">
    <property type="protein sequence ID" value="ERN07259.1"/>
    <property type="molecule type" value="Genomic_DNA"/>
</dbReference>
<dbReference type="PANTHER" id="PTHR43895">
    <property type="entry name" value="CALCIUM/CALMODULIN-DEPENDENT PROTEIN KINASE KINASE-RELATED"/>
    <property type="match status" value="1"/>
</dbReference>
<evidence type="ECO:0000259" key="14">
    <source>
        <dbReference type="PROSITE" id="PS50816"/>
    </source>
</evidence>
<evidence type="ECO:0000313" key="16">
    <source>
        <dbReference type="Proteomes" id="UP000017836"/>
    </source>
</evidence>
<keyword evidence="8" id="KW-0464">Manganese</keyword>
<dbReference type="Gene3D" id="1.10.510.10">
    <property type="entry name" value="Transferase(Phosphotransferase) domain 1"/>
    <property type="match status" value="1"/>
</dbReference>
<reference evidence="16" key="1">
    <citation type="journal article" date="2013" name="Science">
        <title>The Amborella genome and the evolution of flowering plants.</title>
        <authorList>
            <consortium name="Amborella Genome Project"/>
        </authorList>
    </citation>
    <scope>NUCLEOTIDE SEQUENCE [LARGE SCALE GENOMIC DNA]</scope>
</reference>
<accession>W1PHT3</accession>
<dbReference type="OMA" id="QWWTAVC"/>
<dbReference type="InterPro" id="IPR017441">
    <property type="entry name" value="Protein_kinase_ATP_BS"/>
</dbReference>
<evidence type="ECO:0000256" key="10">
    <source>
        <dbReference type="ARBA" id="ARBA00048679"/>
    </source>
</evidence>
<comment type="catalytic activity">
    <reaction evidence="9">
        <text>L-threonyl-[protein] + ATP = O-phospho-L-threonyl-[protein] + ADP + H(+)</text>
        <dbReference type="Rhea" id="RHEA:46608"/>
        <dbReference type="Rhea" id="RHEA-COMP:11060"/>
        <dbReference type="Rhea" id="RHEA-COMP:11605"/>
        <dbReference type="ChEBI" id="CHEBI:15378"/>
        <dbReference type="ChEBI" id="CHEBI:30013"/>
        <dbReference type="ChEBI" id="CHEBI:30616"/>
        <dbReference type="ChEBI" id="CHEBI:61977"/>
        <dbReference type="ChEBI" id="CHEBI:456216"/>
        <dbReference type="EC" id="2.7.11.1"/>
    </reaction>
</comment>
<dbReference type="GO" id="GO:0106310">
    <property type="term" value="F:protein serine kinase activity"/>
    <property type="evidence" value="ECO:0007669"/>
    <property type="project" value="RHEA"/>
</dbReference>
<evidence type="ECO:0000256" key="4">
    <source>
        <dbReference type="ARBA" id="ARBA00022679"/>
    </source>
</evidence>
<feature type="domain" description="Protein kinase" evidence="13">
    <location>
        <begin position="10"/>
        <end position="262"/>
    </location>
</feature>
<dbReference type="InterPro" id="IPR000719">
    <property type="entry name" value="Prot_kinase_dom"/>
</dbReference>
<protein>
    <recommendedName>
        <fullName evidence="2">non-specific serine/threonine protein kinase</fullName>
        <ecNumber evidence="2">2.7.11.1</ecNumber>
    </recommendedName>
</protein>
<keyword evidence="3 12" id="KW-0723">Serine/threonine-protein kinase</keyword>
<dbReference type="FunFam" id="3.30.310.80:FF:000005">
    <property type="entry name" value="Non-specific serine/threonine protein kinase"/>
    <property type="match status" value="1"/>
</dbReference>
<dbReference type="Proteomes" id="UP000017836">
    <property type="component" value="Unassembled WGS sequence"/>
</dbReference>
<dbReference type="GO" id="GO:0004674">
    <property type="term" value="F:protein serine/threonine kinase activity"/>
    <property type="evidence" value="ECO:0000318"/>
    <property type="project" value="GO_Central"/>
</dbReference>
<dbReference type="FunFam" id="1.10.510.10:FF:000279">
    <property type="entry name" value="Non-specific serine/threonine protein kinase"/>
    <property type="match status" value="1"/>
</dbReference>
<dbReference type="InterPro" id="IPR008271">
    <property type="entry name" value="Ser/Thr_kinase_AS"/>
</dbReference>
<dbReference type="InterPro" id="IPR004041">
    <property type="entry name" value="NAF_dom"/>
</dbReference>
<sequence length="468" mass="53049">MGHSTNISKYQLGRTIGEGSFAKVKIAINTQTRQRVAVKVIDKQMVVESKLMSQVQREISNMKLLHHPNIVKIYEVAATKTKIFIVMEYISGGQLADKISYLKRISDEQARKYFQQLIDAVDYCHRRGVYHRDLKPENLLLDGKENLKVSDFGLSTLRKSNGLLSTACGSPSYLAPEVIAHRSYDGGAADIWSCGVILYELLAGYLPFEDHNMMAMYQKICKAEYSCPVWFSGSHRKLLFRILDPMPTRRMTVAEILEDEWFQKNYEPSVGYMDDESINVDDINDAFDGIADADKPEKEKTANFINAFQLIAMSNDLDLSGLFEEEDDYTRKKRFGSKHSISETVMKIEVAAKDARLSVERMNHSKLKLHELGRKKSRSYFALSAEVIEVAPTHCVVEVSKSAGNISEYKKFCQSLSNVLKEKFNSSSETQFFSSRDMNKEAAIKKSRSLEAICSKRGTEELQGYSTS</sequence>
<dbReference type="Gene3D" id="3.30.310.80">
    <property type="entry name" value="Kinase associated domain 1, KA1"/>
    <property type="match status" value="1"/>
</dbReference>
<feature type="domain" description="NAF" evidence="14">
    <location>
        <begin position="300"/>
        <end position="324"/>
    </location>
</feature>
<evidence type="ECO:0000256" key="8">
    <source>
        <dbReference type="ARBA" id="ARBA00023211"/>
    </source>
</evidence>
<evidence type="ECO:0000256" key="2">
    <source>
        <dbReference type="ARBA" id="ARBA00012513"/>
    </source>
</evidence>
<dbReference type="PANTHER" id="PTHR43895:SF123">
    <property type="entry name" value="NON-SPECIFIC SERINE_THREONINE PROTEIN KINASE"/>
    <property type="match status" value="1"/>
</dbReference>
<proteinExistence type="inferred from homology"/>
<evidence type="ECO:0000256" key="1">
    <source>
        <dbReference type="ARBA" id="ARBA00006234"/>
    </source>
</evidence>
<keyword evidence="5 11" id="KW-0547">Nucleotide-binding</keyword>
<dbReference type="STRING" id="13333.W1PHT3"/>
<evidence type="ECO:0000256" key="9">
    <source>
        <dbReference type="ARBA" id="ARBA00047899"/>
    </source>
</evidence>
<evidence type="ECO:0000256" key="3">
    <source>
        <dbReference type="ARBA" id="ARBA00022527"/>
    </source>
</evidence>
<dbReference type="eggNOG" id="KOG0583">
    <property type="taxonomic scope" value="Eukaryota"/>
</dbReference>
<name>W1PHT3_AMBTC</name>
<dbReference type="Pfam" id="PF03822">
    <property type="entry name" value="NAF"/>
    <property type="match status" value="1"/>
</dbReference>
<dbReference type="HOGENOM" id="CLU_000288_59_0_1"/>
<keyword evidence="4" id="KW-0808">Transferase</keyword>
<evidence type="ECO:0000256" key="11">
    <source>
        <dbReference type="PROSITE-ProRule" id="PRU10141"/>
    </source>
</evidence>
<dbReference type="Gene3D" id="3.30.200.20">
    <property type="entry name" value="Phosphorylase Kinase, domain 1"/>
    <property type="match status" value="1"/>
</dbReference>
<keyword evidence="7 11" id="KW-0067">ATP-binding</keyword>
<dbReference type="PROSITE" id="PS00108">
    <property type="entry name" value="PROTEIN_KINASE_ST"/>
    <property type="match status" value="1"/>
</dbReference>
<dbReference type="EC" id="2.7.11.1" evidence="2"/>
<dbReference type="InterPro" id="IPR018451">
    <property type="entry name" value="NAF/FISL_domain"/>
</dbReference>
<dbReference type="InterPro" id="IPR011009">
    <property type="entry name" value="Kinase-like_dom_sf"/>
</dbReference>
<dbReference type="PROSITE" id="PS50816">
    <property type="entry name" value="NAF"/>
    <property type="match status" value="1"/>
</dbReference>
<dbReference type="Gramene" id="ERN07259">
    <property type="protein sequence ID" value="ERN07259"/>
    <property type="gene ID" value="AMTR_s00019p00198230"/>
</dbReference>
<dbReference type="GO" id="GO:0005524">
    <property type="term" value="F:ATP binding"/>
    <property type="evidence" value="ECO:0007669"/>
    <property type="project" value="UniProtKB-UniRule"/>
</dbReference>
<evidence type="ECO:0000256" key="5">
    <source>
        <dbReference type="ARBA" id="ARBA00022741"/>
    </source>
</evidence>
<dbReference type="PROSITE" id="PS00107">
    <property type="entry name" value="PROTEIN_KINASE_ATP"/>
    <property type="match status" value="1"/>
</dbReference>
<dbReference type="SUPFAM" id="SSF56112">
    <property type="entry name" value="Protein kinase-like (PK-like)"/>
    <property type="match status" value="1"/>
</dbReference>
<evidence type="ECO:0000256" key="7">
    <source>
        <dbReference type="ARBA" id="ARBA00022840"/>
    </source>
</evidence>
<dbReference type="PROSITE" id="PS50011">
    <property type="entry name" value="PROTEIN_KINASE_DOM"/>
    <property type="match status" value="1"/>
</dbReference>
<dbReference type="Pfam" id="PF00069">
    <property type="entry name" value="Pkinase"/>
    <property type="match status" value="1"/>
</dbReference>
<gene>
    <name evidence="15" type="ORF">AMTR_s00019p00198230</name>
</gene>
<dbReference type="AlphaFoldDB" id="W1PHT3"/>